<accession>F3GJF4</accession>
<sequence length="39" mass="4403">MHDNLIEIRDLRVAFNGREVVHGVSLDIRRGECLALVGE</sequence>
<reference evidence="1 2" key="1">
    <citation type="journal article" date="2011" name="PLoS Pathog.">
        <title>Dynamic evolution of pathogenicity revealed by sequencing and comparative genomics of 19 Pseudomonas syringae isolates.</title>
        <authorList>
            <person name="Baltrus D.A."/>
            <person name="Nishimura M.T."/>
            <person name="Romanchuk A."/>
            <person name="Chang J.H."/>
            <person name="Mukhtar M.S."/>
            <person name="Cherkis K."/>
            <person name="Roach J."/>
            <person name="Grant S.R."/>
            <person name="Jones C.D."/>
            <person name="Dangl J.L."/>
        </authorList>
    </citation>
    <scope>NUCLEOTIDE SEQUENCE [LARGE SCALE GENOMIC DNA]</scope>
    <source>
        <strain evidence="1 2">1704B</strain>
    </source>
</reference>
<dbReference type="HOGENOM" id="CLU_000604_82_3_6"/>
<keyword evidence="2" id="KW-1185">Reference proteome</keyword>
<dbReference type="Gene3D" id="3.40.50.300">
    <property type="entry name" value="P-loop containing nucleotide triphosphate hydrolases"/>
    <property type="match status" value="1"/>
</dbReference>
<organism evidence="1 2">
    <name type="scientific">Pseudomonas syringae pv. pisi str. 1704B</name>
    <dbReference type="NCBI Taxonomy" id="629263"/>
    <lineage>
        <taxon>Bacteria</taxon>
        <taxon>Pseudomonadati</taxon>
        <taxon>Pseudomonadota</taxon>
        <taxon>Gammaproteobacteria</taxon>
        <taxon>Pseudomonadales</taxon>
        <taxon>Pseudomonadaceae</taxon>
        <taxon>Pseudomonas</taxon>
        <taxon>Pseudomonas syringae</taxon>
    </lineage>
</organism>
<dbReference type="AlphaFoldDB" id="F3GJF4"/>
<dbReference type="EMBL" id="AEAI01002060">
    <property type="protein sequence ID" value="EGH47207.1"/>
    <property type="molecule type" value="Genomic_DNA"/>
</dbReference>
<name>F3GJF4_PSESJ</name>
<dbReference type="SUPFAM" id="SSF52540">
    <property type="entry name" value="P-loop containing nucleoside triphosphate hydrolases"/>
    <property type="match status" value="1"/>
</dbReference>
<dbReference type="Proteomes" id="UP000004986">
    <property type="component" value="Unassembled WGS sequence"/>
</dbReference>
<proteinExistence type="predicted"/>
<comment type="caution">
    <text evidence="1">The sequence shown here is derived from an EMBL/GenBank/DDBJ whole genome shotgun (WGS) entry which is preliminary data.</text>
</comment>
<feature type="non-terminal residue" evidence="1">
    <location>
        <position position="39"/>
    </location>
</feature>
<evidence type="ECO:0000313" key="2">
    <source>
        <dbReference type="Proteomes" id="UP000004986"/>
    </source>
</evidence>
<protein>
    <submittedName>
        <fullName evidence="1">ABC transporter</fullName>
    </submittedName>
</protein>
<evidence type="ECO:0000313" key="1">
    <source>
        <dbReference type="EMBL" id="EGH47207.1"/>
    </source>
</evidence>
<gene>
    <name evidence="1" type="ORF">PSYPI_35060</name>
</gene>
<dbReference type="InterPro" id="IPR027417">
    <property type="entry name" value="P-loop_NTPase"/>
</dbReference>